<organism evidence="1">
    <name type="scientific">marine sediment metagenome</name>
    <dbReference type="NCBI Taxonomy" id="412755"/>
    <lineage>
        <taxon>unclassified sequences</taxon>
        <taxon>metagenomes</taxon>
        <taxon>ecological metagenomes</taxon>
    </lineage>
</organism>
<gene>
    <name evidence="1" type="ORF">LCGC14_2738850</name>
</gene>
<dbReference type="AlphaFoldDB" id="A0A0F8Z532"/>
<reference evidence="1" key="1">
    <citation type="journal article" date="2015" name="Nature">
        <title>Complex archaea that bridge the gap between prokaryotes and eukaryotes.</title>
        <authorList>
            <person name="Spang A."/>
            <person name="Saw J.H."/>
            <person name="Jorgensen S.L."/>
            <person name="Zaremba-Niedzwiedzka K."/>
            <person name="Martijn J."/>
            <person name="Lind A.E."/>
            <person name="van Eijk R."/>
            <person name="Schleper C."/>
            <person name="Guy L."/>
            <person name="Ettema T.J."/>
        </authorList>
    </citation>
    <scope>NUCLEOTIDE SEQUENCE</scope>
</reference>
<proteinExistence type="predicted"/>
<accession>A0A0F8Z532</accession>
<dbReference type="EMBL" id="LAZR01049769">
    <property type="protein sequence ID" value="KKK88867.1"/>
    <property type="molecule type" value="Genomic_DNA"/>
</dbReference>
<evidence type="ECO:0000313" key="1">
    <source>
        <dbReference type="EMBL" id="KKK88867.1"/>
    </source>
</evidence>
<protein>
    <submittedName>
        <fullName evidence="1">Uncharacterized protein</fullName>
    </submittedName>
</protein>
<sequence>MKKTTMIATILLPLLVVSFLEGCAVAMIGTTLLTPSLTKATVVQTVLTGNQNIQTLPKTACDDSTEYNQVAVLDSFPDAYKELGYIIVSSSGGTLRKVSYENQIKRARMEACRISADAIIPTATSTMDVSGMTIYNIDTKTITVIVIRYAGEI</sequence>
<comment type="caution">
    <text evidence="1">The sequence shown here is derived from an EMBL/GenBank/DDBJ whole genome shotgun (WGS) entry which is preliminary data.</text>
</comment>
<name>A0A0F8Z532_9ZZZZ</name>